<dbReference type="OrthoDB" id="999321at2759"/>
<comment type="caution">
    <text evidence="1">The sequence shown here is derived from an EMBL/GenBank/DDBJ whole genome shotgun (WGS) entry which is preliminary data.</text>
</comment>
<dbReference type="AlphaFoldDB" id="A0A8T3BWC2"/>
<organism evidence="1 2">
    <name type="scientific">Dendrobium nobile</name>
    <name type="common">Orchid</name>
    <dbReference type="NCBI Taxonomy" id="94219"/>
    <lineage>
        <taxon>Eukaryota</taxon>
        <taxon>Viridiplantae</taxon>
        <taxon>Streptophyta</taxon>
        <taxon>Embryophyta</taxon>
        <taxon>Tracheophyta</taxon>
        <taxon>Spermatophyta</taxon>
        <taxon>Magnoliopsida</taxon>
        <taxon>Liliopsida</taxon>
        <taxon>Asparagales</taxon>
        <taxon>Orchidaceae</taxon>
        <taxon>Epidendroideae</taxon>
        <taxon>Malaxideae</taxon>
        <taxon>Dendrobiinae</taxon>
        <taxon>Dendrobium</taxon>
    </lineage>
</organism>
<accession>A0A8T3BWC2</accession>
<dbReference type="SMR" id="A0A8T3BWC2"/>
<gene>
    <name evidence="1" type="ORF">KFK09_005648</name>
</gene>
<dbReference type="Proteomes" id="UP000829196">
    <property type="component" value="Unassembled WGS sequence"/>
</dbReference>
<evidence type="ECO:0000313" key="1">
    <source>
        <dbReference type="EMBL" id="KAI0523254.1"/>
    </source>
</evidence>
<protein>
    <submittedName>
        <fullName evidence="1">Uncharacterized protein</fullName>
    </submittedName>
</protein>
<dbReference type="PANTHER" id="PTHR34268">
    <property type="entry name" value="OS01G0321850 PROTEIN"/>
    <property type="match status" value="1"/>
</dbReference>
<evidence type="ECO:0000313" key="2">
    <source>
        <dbReference type="Proteomes" id="UP000829196"/>
    </source>
</evidence>
<keyword evidence="2" id="KW-1185">Reference proteome</keyword>
<reference evidence="1" key="1">
    <citation type="journal article" date="2022" name="Front. Genet.">
        <title>Chromosome-Scale Assembly of the Dendrobium nobile Genome Provides Insights Into the Molecular Mechanism of the Biosynthesis of the Medicinal Active Ingredient of Dendrobium.</title>
        <authorList>
            <person name="Xu Q."/>
            <person name="Niu S.-C."/>
            <person name="Li K.-L."/>
            <person name="Zheng P.-J."/>
            <person name="Zhang X.-J."/>
            <person name="Jia Y."/>
            <person name="Liu Y."/>
            <person name="Niu Y.-X."/>
            <person name="Yu L.-H."/>
            <person name="Chen D.-F."/>
            <person name="Zhang G.-Q."/>
        </authorList>
    </citation>
    <scope>NUCLEOTIDE SEQUENCE</scope>
    <source>
        <tissue evidence="1">Leaf</tissue>
    </source>
</reference>
<sequence>MSPIVIFNAAKHFVDVGETIHIHHGLRCSQTSNPTPFKPGDPQAPPQPPFSPLRYIPPIYNSIASYLKFQVKSFLFFIASAMDELSFLSSSPEFLIKVILFAAVQVLVYLILSKSSAVFEKTDEKTGGFAPSRSLSVRRVLAAVSDFSASGELQLPSPNPSYASSSACAEAISSALFTSDFNEGLSF</sequence>
<proteinExistence type="predicted"/>
<dbReference type="PANTHER" id="PTHR34268:SF8">
    <property type="entry name" value="FAE DOMAIN-CONTAINING PROTEIN"/>
    <property type="match status" value="1"/>
</dbReference>
<name>A0A8T3BWC2_DENNO</name>
<dbReference type="EMBL" id="JAGYWB010000005">
    <property type="protein sequence ID" value="KAI0523254.1"/>
    <property type="molecule type" value="Genomic_DNA"/>
</dbReference>